<keyword evidence="2" id="KW-1185">Reference proteome</keyword>
<evidence type="ECO:0000313" key="2">
    <source>
        <dbReference type="Proteomes" id="UP000249610"/>
    </source>
</evidence>
<evidence type="ECO:0000313" key="1">
    <source>
        <dbReference type="EMBL" id="RAI85976.1"/>
    </source>
</evidence>
<protein>
    <submittedName>
        <fullName evidence="1">Uncharacterized protein</fullName>
    </submittedName>
</protein>
<gene>
    <name evidence="1" type="ORF">LV83_03420</name>
</gene>
<comment type="caution">
    <text evidence="1">The sequence shown here is derived from an EMBL/GenBank/DDBJ whole genome shotgun (WGS) entry which is preliminary data.</text>
</comment>
<reference evidence="1 2" key="1">
    <citation type="submission" date="2018-06" db="EMBL/GenBank/DDBJ databases">
        <title>Genomic Encyclopedia of Archaeal and Bacterial Type Strains, Phase II (KMG-II): from individual species to whole genera.</title>
        <authorList>
            <person name="Goeker M."/>
        </authorList>
    </citation>
    <scope>NUCLEOTIDE SEQUENCE [LARGE SCALE GENOMIC DNA]</scope>
    <source>
        <strain evidence="1 2">DSM 23446</strain>
    </source>
</reference>
<dbReference type="AlphaFoldDB" id="A0A327P7S2"/>
<name>A0A327P7S2_9BACT</name>
<proteinExistence type="predicted"/>
<accession>A0A327P7S2</accession>
<organism evidence="1 2">
    <name type="scientific">Algoriphagus yeomjeoni</name>
    <dbReference type="NCBI Taxonomy" id="291403"/>
    <lineage>
        <taxon>Bacteria</taxon>
        <taxon>Pseudomonadati</taxon>
        <taxon>Bacteroidota</taxon>
        <taxon>Cytophagia</taxon>
        <taxon>Cytophagales</taxon>
        <taxon>Cyclobacteriaceae</taxon>
        <taxon>Algoriphagus</taxon>
    </lineage>
</organism>
<dbReference type="EMBL" id="QLLK01000011">
    <property type="protein sequence ID" value="RAI85976.1"/>
    <property type="molecule type" value="Genomic_DNA"/>
</dbReference>
<sequence length="57" mass="6630">MLGLCLTCVKCKVVIFKIKINFLLATLNNLQRIRLILAFFKIKPKNQVLSELYSDFL</sequence>
<dbReference type="Proteomes" id="UP000249610">
    <property type="component" value="Unassembled WGS sequence"/>
</dbReference>